<feature type="region of interest" description="Disordered" evidence="5">
    <location>
        <begin position="1"/>
        <end position="94"/>
    </location>
</feature>
<keyword evidence="3" id="KW-0539">Nucleus</keyword>
<evidence type="ECO:0000256" key="4">
    <source>
        <dbReference type="ARBA" id="ARBA00025806"/>
    </source>
</evidence>
<protein>
    <submittedName>
        <fullName evidence="6">Uncharacterized protein</fullName>
    </submittedName>
</protein>
<comment type="caution">
    <text evidence="6">The sequence shown here is derived from an EMBL/GenBank/DDBJ whole genome shotgun (WGS) entry which is preliminary data.</text>
</comment>
<feature type="compositionally biased region" description="Polar residues" evidence="5">
    <location>
        <begin position="604"/>
        <end position="618"/>
    </location>
</feature>
<evidence type="ECO:0000256" key="3">
    <source>
        <dbReference type="ARBA" id="ARBA00023242"/>
    </source>
</evidence>
<feature type="compositionally biased region" description="Low complexity" evidence="5">
    <location>
        <begin position="32"/>
        <end position="41"/>
    </location>
</feature>
<comment type="similarity">
    <text evidence="4">Belongs to the DONSON family.</text>
</comment>
<dbReference type="Proteomes" id="UP001150925">
    <property type="component" value="Unassembled WGS sequence"/>
</dbReference>
<feature type="compositionally biased region" description="Basic and acidic residues" evidence="5">
    <location>
        <begin position="240"/>
        <end position="252"/>
    </location>
</feature>
<feature type="region of interest" description="Disordered" evidence="5">
    <location>
        <begin position="585"/>
        <end position="622"/>
    </location>
</feature>
<evidence type="ECO:0000256" key="1">
    <source>
        <dbReference type="ARBA" id="ARBA00004123"/>
    </source>
</evidence>
<name>A0A9W8ARN1_9FUNG</name>
<dbReference type="PANTHER" id="PTHR12972:SF0">
    <property type="entry name" value="PROTEIN DOWNSTREAM NEIGHBOR OF SON"/>
    <property type="match status" value="1"/>
</dbReference>
<feature type="compositionally biased region" description="Polar residues" evidence="5">
    <location>
        <begin position="51"/>
        <end position="75"/>
    </location>
</feature>
<feature type="compositionally biased region" description="Acidic residues" evidence="5">
    <location>
        <begin position="319"/>
        <end position="331"/>
    </location>
</feature>
<dbReference type="EMBL" id="JANBPY010000334">
    <property type="protein sequence ID" value="KAJ1967456.1"/>
    <property type="molecule type" value="Genomic_DNA"/>
</dbReference>
<keyword evidence="7" id="KW-1185">Reference proteome</keyword>
<feature type="compositionally biased region" description="Basic and acidic residues" evidence="5">
    <location>
        <begin position="590"/>
        <end position="603"/>
    </location>
</feature>
<feature type="compositionally biased region" description="Polar residues" evidence="5">
    <location>
        <begin position="332"/>
        <end position="373"/>
    </location>
</feature>
<reference evidence="6" key="1">
    <citation type="submission" date="2022-07" db="EMBL/GenBank/DDBJ databases">
        <title>Phylogenomic reconstructions and comparative analyses of Kickxellomycotina fungi.</title>
        <authorList>
            <person name="Reynolds N.K."/>
            <person name="Stajich J.E."/>
            <person name="Barry K."/>
            <person name="Grigoriev I.V."/>
            <person name="Crous P."/>
            <person name="Smith M.E."/>
        </authorList>
    </citation>
    <scope>NUCLEOTIDE SEQUENCE</scope>
    <source>
        <strain evidence="6">RSA 1196</strain>
    </source>
</reference>
<dbReference type="PANTHER" id="PTHR12972">
    <property type="entry name" value="DOWNSTREAM NEIGHBOR OF SON"/>
    <property type="match status" value="1"/>
</dbReference>
<dbReference type="AlphaFoldDB" id="A0A9W8ARN1"/>
<accession>A0A9W8ARN1</accession>
<comment type="subcellular location">
    <subcellularLocation>
        <location evidence="1">Nucleus</location>
    </subcellularLocation>
</comment>
<feature type="region of interest" description="Disordered" evidence="5">
    <location>
        <begin position="223"/>
        <end position="395"/>
    </location>
</feature>
<evidence type="ECO:0000313" key="7">
    <source>
        <dbReference type="Proteomes" id="UP001150925"/>
    </source>
</evidence>
<feature type="compositionally biased region" description="Polar residues" evidence="5">
    <location>
        <begin position="286"/>
        <end position="306"/>
    </location>
</feature>
<feature type="region of interest" description="Disordered" evidence="5">
    <location>
        <begin position="111"/>
        <end position="139"/>
    </location>
</feature>
<feature type="compositionally biased region" description="Polar residues" evidence="5">
    <location>
        <begin position="83"/>
        <end position="94"/>
    </location>
</feature>
<evidence type="ECO:0000313" key="6">
    <source>
        <dbReference type="EMBL" id="KAJ1967456.1"/>
    </source>
</evidence>
<evidence type="ECO:0000256" key="5">
    <source>
        <dbReference type="SAM" id="MobiDB-lite"/>
    </source>
</evidence>
<dbReference type="GO" id="GO:0005634">
    <property type="term" value="C:nucleus"/>
    <property type="evidence" value="ECO:0007669"/>
    <property type="project" value="UniProtKB-SubCell"/>
</dbReference>
<keyword evidence="2" id="KW-0217">Developmental protein</keyword>
<feature type="compositionally biased region" description="Low complexity" evidence="5">
    <location>
        <begin position="111"/>
        <end position="136"/>
    </location>
</feature>
<proteinExistence type="inferred from homology"/>
<dbReference type="GO" id="GO:0033260">
    <property type="term" value="P:nuclear DNA replication"/>
    <property type="evidence" value="ECO:0007669"/>
    <property type="project" value="TreeGrafter"/>
</dbReference>
<dbReference type="InterPro" id="IPR024861">
    <property type="entry name" value="Donson"/>
</dbReference>
<feature type="compositionally biased region" description="Polar residues" evidence="5">
    <location>
        <begin position="223"/>
        <end position="239"/>
    </location>
</feature>
<dbReference type="OrthoDB" id="534063at2759"/>
<organism evidence="6 7">
    <name type="scientific">Dispira parvispora</name>
    <dbReference type="NCBI Taxonomy" id="1520584"/>
    <lineage>
        <taxon>Eukaryota</taxon>
        <taxon>Fungi</taxon>
        <taxon>Fungi incertae sedis</taxon>
        <taxon>Zoopagomycota</taxon>
        <taxon>Kickxellomycotina</taxon>
        <taxon>Dimargaritomycetes</taxon>
        <taxon>Dimargaritales</taxon>
        <taxon>Dimargaritaceae</taxon>
        <taxon>Dispira</taxon>
    </lineage>
</organism>
<sequence>MDKDTKAKRFLTPAELKKRQKVRHKLLERQASSPGSPSGSSQGNPAEDASRSNQSGGSLRRTPSVTRYSAQSNHRYQPYVATHGQSRPSGASSGTRRNVLINRAVSVHPLTVSSSGNTSTTSLATTTTSNPNPDTNAIPDQSNVFSMMKEQSITDNPFDSVSAALGITSASDTSTTTCMAPMTQPVEKPPSLPQLLSNRAFSVPVSLSSHVLTSSSTFKVASAQRNNVEQTSEHSQTTNDLDHIDSRHFGDHDESDASLSDIDEHSQPYLTSGRLFHGRSNEGYLPNSSSQPLSTESTEWVDTTTELVEDPSLYRLLSDEEDTPGENETVDLNDTSENTLEMSTTSSQSRLMQIFRTPSNSSALSSQQVNHLQKQWGLHPSSRPTGEARKEAKVSSPKFSDQLPFDWMLRTGVIFQSSASFEWAEPARLAEHLPASIQRFAQRSHLPITTPDRLDSTVGSSNTLIQFLSCLHHWRYETTAHTELYANLLSRILNQSKKPSTDEQRELDRLHLEAERTKVALRAAHRGLQQASRSNYFYYGNSEFYVLFIRIRRENKFVQEARIAPSTIGLRKSLTQYHIPFTVSTQESVSHSRGESLRSDSKDTATSTPDLPKSNNGMSRKHDNTARSWVYVQGDEACHNLCRFLSEWQDPRQERRLRQSVQVLAPFPFLQATLQSASVKAVRRVRQTTAGHTHKDRFYTLEIHGFILPTHWVLLLQSLALSQRGEFSAVLTKEAYNARWNWLNQSPTPSLDPSLPLLGVEESEVAGSPQKTLKEIRDTLVYKVLCKNNQFAVECQDFGK</sequence>
<gene>
    <name evidence="6" type="ORF">IWQ62_001848</name>
</gene>
<evidence type="ECO:0000256" key="2">
    <source>
        <dbReference type="ARBA" id="ARBA00022473"/>
    </source>
</evidence>